<feature type="domain" description="EGF-like" evidence="9">
    <location>
        <begin position="745"/>
        <end position="781"/>
    </location>
</feature>
<feature type="disulfide bond" evidence="6">
    <location>
        <begin position="666"/>
        <end position="676"/>
    </location>
</feature>
<evidence type="ECO:0000256" key="3">
    <source>
        <dbReference type="ARBA" id="ARBA00023157"/>
    </source>
</evidence>
<evidence type="ECO:0000256" key="7">
    <source>
        <dbReference type="SAM" id="MobiDB-lite"/>
    </source>
</evidence>
<feature type="disulfide bond" evidence="6">
    <location>
        <begin position="635"/>
        <end position="696"/>
    </location>
</feature>
<feature type="disulfide bond" evidence="6">
    <location>
        <begin position="317"/>
        <end position="327"/>
    </location>
</feature>
<dbReference type="InterPro" id="IPR036772">
    <property type="entry name" value="SRCR-like_dom_sf"/>
</dbReference>
<organism evidence="11 12">
    <name type="scientific">Porites evermanni</name>
    <dbReference type="NCBI Taxonomy" id="104178"/>
    <lineage>
        <taxon>Eukaryota</taxon>
        <taxon>Metazoa</taxon>
        <taxon>Cnidaria</taxon>
        <taxon>Anthozoa</taxon>
        <taxon>Hexacorallia</taxon>
        <taxon>Scleractinia</taxon>
        <taxon>Fungiina</taxon>
        <taxon>Poritidae</taxon>
        <taxon>Porites</taxon>
    </lineage>
</organism>
<dbReference type="Pfam" id="PF23106">
    <property type="entry name" value="EGF_Teneurin"/>
    <property type="match status" value="1"/>
</dbReference>
<feature type="disulfide bond" evidence="6">
    <location>
        <begin position="544"/>
        <end position="554"/>
    </location>
</feature>
<dbReference type="SMART" id="SM00202">
    <property type="entry name" value="SR"/>
    <property type="match status" value="6"/>
</dbReference>
<evidence type="ECO:0000256" key="4">
    <source>
        <dbReference type="ARBA" id="ARBA00023180"/>
    </source>
</evidence>
<dbReference type="SUPFAM" id="SSF57196">
    <property type="entry name" value="EGF/Laminin"/>
    <property type="match status" value="2"/>
</dbReference>
<feature type="non-terminal residue" evidence="11">
    <location>
        <position position="989"/>
    </location>
</feature>
<feature type="disulfide bond" evidence="5">
    <location>
        <begin position="771"/>
        <end position="780"/>
    </location>
</feature>
<dbReference type="SUPFAM" id="SSF56487">
    <property type="entry name" value="SRCR-like"/>
    <property type="match status" value="6"/>
</dbReference>
<keyword evidence="8" id="KW-1133">Transmembrane helix</keyword>
<keyword evidence="3 6" id="KW-1015">Disulfide bond</keyword>
<evidence type="ECO:0000259" key="10">
    <source>
        <dbReference type="PROSITE" id="PS50287"/>
    </source>
</evidence>
<evidence type="ECO:0000256" key="2">
    <source>
        <dbReference type="ARBA" id="ARBA00022737"/>
    </source>
</evidence>
<feature type="disulfide bond" evidence="6">
    <location>
        <begin position="432"/>
        <end position="442"/>
    </location>
</feature>
<dbReference type="Gene3D" id="3.10.250.10">
    <property type="entry name" value="SRCR-like domain"/>
    <property type="match status" value="6"/>
</dbReference>
<proteinExistence type="predicted"/>
<feature type="disulfide bond" evidence="6">
    <location>
        <begin position="92"/>
        <end position="102"/>
    </location>
</feature>
<keyword evidence="8" id="KW-0812">Transmembrane</keyword>
<dbReference type="Proteomes" id="UP001159427">
    <property type="component" value="Unassembled WGS sequence"/>
</dbReference>
<reference evidence="11 12" key="1">
    <citation type="submission" date="2022-05" db="EMBL/GenBank/DDBJ databases">
        <authorList>
            <consortium name="Genoscope - CEA"/>
            <person name="William W."/>
        </authorList>
    </citation>
    <scope>NUCLEOTIDE SEQUENCE [LARGE SCALE GENOMIC DNA]</scope>
</reference>
<dbReference type="PROSITE" id="PS50026">
    <property type="entry name" value="EGF_3"/>
    <property type="match status" value="2"/>
</dbReference>
<dbReference type="PROSITE" id="PS01186">
    <property type="entry name" value="EGF_2"/>
    <property type="match status" value="1"/>
</dbReference>
<evidence type="ECO:0000313" key="11">
    <source>
        <dbReference type="EMBL" id="CAH3014899.1"/>
    </source>
</evidence>
<feature type="domain" description="SRCR" evidence="10">
    <location>
        <begin position="475"/>
        <end position="585"/>
    </location>
</feature>
<dbReference type="Pfam" id="PF00530">
    <property type="entry name" value="SRCR"/>
    <property type="match status" value="6"/>
</dbReference>
<keyword evidence="12" id="KW-1185">Reference proteome</keyword>
<dbReference type="PRINTS" id="PR00258">
    <property type="entry name" value="SPERACTRCPTR"/>
</dbReference>
<dbReference type="InterPro" id="IPR000742">
    <property type="entry name" value="EGF"/>
</dbReference>
<feature type="compositionally biased region" description="Polar residues" evidence="7">
    <location>
        <begin position="925"/>
        <end position="947"/>
    </location>
</feature>
<accession>A0ABN8LGZ6</accession>
<feature type="disulfide bond" evidence="5">
    <location>
        <begin position="732"/>
        <end position="741"/>
    </location>
</feature>
<keyword evidence="8" id="KW-0472">Membrane</keyword>
<evidence type="ECO:0000313" key="12">
    <source>
        <dbReference type="Proteomes" id="UP001159427"/>
    </source>
</evidence>
<dbReference type="Pfam" id="PF00008">
    <property type="entry name" value="EGF"/>
    <property type="match status" value="1"/>
</dbReference>
<feature type="region of interest" description="Disordered" evidence="7">
    <location>
        <begin position="908"/>
        <end position="989"/>
    </location>
</feature>
<keyword evidence="1" id="KW-0732">Signal</keyword>
<dbReference type="SMART" id="SM00179">
    <property type="entry name" value="EGF_CA"/>
    <property type="match status" value="2"/>
</dbReference>
<keyword evidence="5" id="KW-0245">EGF-like domain</keyword>
<dbReference type="InterPro" id="IPR001881">
    <property type="entry name" value="EGF-like_Ca-bd_dom"/>
</dbReference>
<evidence type="ECO:0000256" key="5">
    <source>
        <dbReference type="PROSITE-ProRule" id="PRU00076"/>
    </source>
</evidence>
<dbReference type="SMART" id="SM00181">
    <property type="entry name" value="EGF"/>
    <property type="match status" value="2"/>
</dbReference>
<feature type="domain" description="EGF-like" evidence="9">
    <location>
        <begin position="706"/>
        <end position="742"/>
    </location>
</feature>
<keyword evidence="2" id="KW-0677">Repeat</keyword>
<evidence type="ECO:0000259" key="9">
    <source>
        <dbReference type="PROSITE" id="PS50026"/>
    </source>
</evidence>
<dbReference type="Gene3D" id="2.10.25.10">
    <property type="entry name" value="Laminin"/>
    <property type="match status" value="2"/>
</dbReference>
<protein>
    <submittedName>
        <fullName evidence="11">Uncharacterized protein</fullName>
    </submittedName>
</protein>
<feature type="domain" description="SRCR" evidence="10">
    <location>
        <begin position="356"/>
        <end position="464"/>
    </location>
</feature>
<keyword evidence="4" id="KW-0325">Glycoprotein</keyword>
<dbReference type="EMBL" id="CALNXI010000016">
    <property type="protein sequence ID" value="CAH3014899.1"/>
    <property type="molecule type" value="Genomic_DNA"/>
</dbReference>
<feature type="disulfide bond" evidence="6">
    <location>
        <begin position="206"/>
        <end position="216"/>
    </location>
</feature>
<feature type="domain" description="SRCR" evidence="10">
    <location>
        <begin position="136"/>
        <end position="239"/>
    </location>
</feature>
<feature type="compositionally biased region" description="Polar residues" evidence="7">
    <location>
        <begin position="963"/>
        <end position="982"/>
    </location>
</feature>
<name>A0ABN8LGZ6_9CNID</name>
<dbReference type="PROSITE" id="PS00022">
    <property type="entry name" value="EGF_1"/>
    <property type="match status" value="2"/>
</dbReference>
<evidence type="ECO:0000256" key="8">
    <source>
        <dbReference type="SAM" id="Phobius"/>
    </source>
</evidence>
<comment type="caution">
    <text evidence="11">The sequence shown here is derived from an EMBL/GenBank/DDBJ whole genome shotgun (WGS) entry which is preliminary data.</text>
</comment>
<feature type="domain" description="SRCR" evidence="10">
    <location>
        <begin position="21"/>
        <end position="123"/>
    </location>
</feature>
<dbReference type="PANTHER" id="PTHR19331:SF465">
    <property type="entry name" value="EGG PEPTIDE SPERACT RECEPTOR"/>
    <property type="match status" value="1"/>
</dbReference>
<evidence type="ECO:0000256" key="1">
    <source>
        <dbReference type="ARBA" id="ARBA00022729"/>
    </source>
</evidence>
<feature type="transmembrane region" description="Helical" evidence="8">
    <location>
        <begin position="832"/>
        <end position="856"/>
    </location>
</feature>
<gene>
    <name evidence="11" type="ORF">PEVE_00008780</name>
</gene>
<feature type="domain" description="SRCR" evidence="10">
    <location>
        <begin position="249"/>
        <end position="346"/>
    </location>
</feature>
<dbReference type="InterPro" id="IPR001190">
    <property type="entry name" value="SRCR"/>
</dbReference>
<dbReference type="PROSITE" id="PS50287">
    <property type="entry name" value="SRCR_2"/>
    <property type="match status" value="6"/>
</dbReference>
<sequence>MISLKALTFLKLIQFYSETNVRLTGHNSTFAGRVEVFSHGVWGRVINNPSYWRKKEADIVCRQLGFPEAITAVGYSAFGEGSGPVLMSGVRCRGTEKTLQRCSYQDWVDSDLSPGYEVGVICKTSNLPPDNNDNLIRLQGYTIPYAGRVEVFYSGVWGAISGSNWDINDATVVCRQLGYSAGAEVALTNDVYGLISGPVWITNLQCNGSESNVMECVHDGLGKKTELQHRAYTASVICKDSSFTNVMPIRLRGSHSPNMGRMEVHYAGTWGSVSASGWDIEDATVACRQLGYHSASLSGSRIFCSSDIPMWFTHFTCFGNETSLEQCAWDFYQSLSSTYCASVVCTEKMTKEAPELRLSDSPVSHAGRVELRFKGIWGTIFQHHWYYTLRPGATRVICRQLGFSDAVISAGYPVYGPEVGPVWLDGWDLDGCLGHEKNILNCSYSSPRFTTYYGPSTDASVVCKPNSSHTSDFQVRLNGSSLSSAGTINVLYYGIWGGILGFYVDIRVGHVVCRQLGYSRAEQIFSYALFGRMIGPLWIRSIQCNGNETEISQCKVETWDKIWKTSYYYYSYYQQPRYAASLLCSKENSSLSKVLNVRLAGAPISNAGRVEVLYAGVWGTIPGWSWDINAAKVVCRQLGYPGAISFGSSNQFGIGNGPSWFQNVRCLGSESSFEECSKDTLGYPNGDYSSVATAMCKSKSQPDKASSENCSTTTCSSNGTCINTSFGPICNCSEGFTGPSCEIRTLSQCKSSPCQNGGRCFSDGFSYLCTCPKGLTGQHCKERLVVASNPCQSYRCPEDSACYHNDTDFTCISHAQEDFSIFLAIKTVPETYLIVGLSVAVVLVFVFAAVTGCLIFKIRRLTNNQSNHSRAVFSNRAYCADSERKPDDEASINDVNLGVVPSPVGPGPKSFIYENPSRSLPPVPQTSNTKAGPPSSSARQTTQSHYDNGTKPGQAERHYMGLTTKNENNTRPFSPEPSNYMSLSPERPE</sequence>
<feature type="domain" description="SRCR" evidence="10">
    <location>
        <begin position="597"/>
        <end position="697"/>
    </location>
</feature>
<dbReference type="CDD" id="cd00054">
    <property type="entry name" value="EGF_CA"/>
    <property type="match status" value="2"/>
</dbReference>
<evidence type="ECO:0000256" key="6">
    <source>
        <dbReference type="PROSITE-ProRule" id="PRU00196"/>
    </source>
</evidence>
<dbReference type="PANTHER" id="PTHR19331">
    <property type="entry name" value="SCAVENGER RECEPTOR DOMAIN-CONTAINING"/>
    <property type="match status" value="1"/>
</dbReference>
<comment type="caution">
    <text evidence="6">Lacks conserved residue(s) required for the propagation of feature annotation.</text>
</comment>
<feature type="disulfide bond" evidence="6">
    <location>
        <begin position="61"/>
        <end position="122"/>
    </location>
</feature>